<keyword evidence="3" id="KW-1185">Reference proteome</keyword>
<organism evidence="2 3">
    <name type="scientific">Hydnum rufescens UP504</name>
    <dbReference type="NCBI Taxonomy" id="1448309"/>
    <lineage>
        <taxon>Eukaryota</taxon>
        <taxon>Fungi</taxon>
        <taxon>Dikarya</taxon>
        <taxon>Basidiomycota</taxon>
        <taxon>Agaricomycotina</taxon>
        <taxon>Agaricomycetes</taxon>
        <taxon>Cantharellales</taxon>
        <taxon>Hydnaceae</taxon>
        <taxon>Hydnum</taxon>
    </lineage>
</organism>
<evidence type="ECO:0000256" key="1">
    <source>
        <dbReference type="SAM" id="MobiDB-lite"/>
    </source>
</evidence>
<reference evidence="2" key="1">
    <citation type="journal article" date="2020" name="Nat. Commun.">
        <title>Large-scale genome sequencing of mycorrhizal fungi provides insights into the early evolution of symbiotic traits.</title>
        <authorList>
            <person name="Miyauchi S."/>
            <person name="Kiss E."/>
            <person name="Kuo A."/>
            <person name="Drula E."/>
            <person name="Kohler A."/>
            <person name="Sanchez-Garcia M."/>
            <person name="Morin E."/>
            <person name="Andreopoulos B."/>
            <person name="Barry K.W."/>
            <person name="Bonito G."/>
            <person name="Buee M."/>
            <person name="Carver A."/>
            <person name="Chen C."/>
            <person name="Cichocki N."/>
            <person name="Clum A."/>
            <person name="Culley D."/>
            <person name="Crous P.W."/>
            <person name="Fauchery L."/>
            <person name="Girlanda M."/>
            <person name="Hayes R.D."/>
            <person name="Keri Z."/>
            <person name="LaButti K."/>
            <person name="Lipzen A."/>
            <person name="Lombard V."/>
            <person name="Magnuson J."/>
            <person name="Maillard F."/>
            <person name="Murat C."/>
            <person name="Nolan M."/>
            <person name="Ohm R.A."/>
            <person name="Pangilinan J."/>
            <person name="Pereira M.F."/>
            <person name="Perotto S."/>
            <person name="Peter M."/>
            <person name="Pfister S."/>
            <person name="Riley R."/>
            <person name="Sitrit Y."/>
            <person name="Stielow J.B."/>
            <person name="Szollosi G."/>
            <person name="Zifcakova L."/>
            <person name="Stursova M."/>
            <person name="Spatafora J.W."/>
            <person name="Tedersoo L."/>
            <person name="Vaario L.M."/>
            <person name="Yamada A."/>
            <person name="Yan M."/>
            <person name="Wang P."/>
            <person name="Xu J."/>
            <person name="Bruns T."/>
            <person name="Baldrian P."/>
            <person name="Vilgalys R."/>
            <person name="Dunand C."/>
            <person name="Henrissat B."/>
            <person name="Grigoriev I.V."/>
            <person name="Hibbett D."/>
            <person name="Nagy L.G."/>
            <person name="Martin F.M."/>
        </authorList>
    </citation>
    <scope>NUCLEOTIDE SEQUENCE</scope>
    <source>
        <strain evidence="2">UP504</strain>
    </source>
</reference>
<feature type="region of interest" description="Disordered" evidence="1">
    <location>
        <begin position="1"/>
        <end position="20"/>
    </location>
</feature>
<accession>A0A9P6ADC5</accession>
<dbReference type="Proteomes" id="UP000886523">
    <property type="component" value="Unassembled WGS sequence"/>
</dbReference>
<sequence length="90" mass="9867">MSQTTRPRNKREPEANRDLPTLPLLHSLAAPLRRTKRNIIASIFFCLFTHSAHGVGSLTGPSSHQDQRSVANMPTFGSRLLLPLCSTASS</sequence>
<dbReference type="AlphaFoldDB" id="A0A9P6ADC5"/>
<protein>
    <submittedName>
        <fullName evidence="2">Uncharacterized protein</fullName>
    </submittedName>
</protein>
<dbReference type="EMBL" id="MU129464">
    <property type="protein sequence ID" value="KAF9503054.1"/>
    <property type="molecule type" value="Genomic_DNA"/>
</dbReference>
<comment type="caution">
    <text evidence="2">The sequence shown here is derived from an EMBL/GenBank/DDBJ whole genome shotgun (WGS) entry which is preliminary data.</text>
</comment>
<name>A0A9P6ADC5_9AGAM</name>
<gene>
    <name evidence="2" type="ORF">BS47DRAFT_895463</name>
</gene>
<evidence type="ECO:0000313" key="3">
    <source>
        <dbReference type="Proteomes" id="UP000886523"/>
    </source>
</evidence>
<evidence type="ECO:0000313" key="2">
    <source>
        <dbReference type="EMBL" id="KAF9503054.1"/>
    </source>
</evidence>
<proteinExistence type="predicted"/>